<evidence type="ECO:0000313" key="3">
    <source>
        <dbReference type="Proteomes" id="UP000255113"/>
    </source>
</evidence>
<reference evidence="1 3" key="1">
    <citation type="submission" date="2018-06" db="EMBL/GenBank/DDBJ databases">
        <authorList>
            <consortium name="Pathogen Informatics"/>
            <person name="Doyle S."/>
        </authorList>
    </citation>
    <scope>NUCLEOTIDE SEQUENCE [LARGE SCALE GENOMIC DNA]</scope>
    <source>
        <strain evidence="1 3">NCTC11188</strain>
    </source>
</reference>
<protein>
    <submittedName>
        <fullName evidence="1">Uncharacterized protein</fullName>
    </submittedName>
</protein>
<accession>A0A379AUL9</accession>
<dbReference type="Proteomes" id="UP000294683">
    <property type="component" value="Unassembled WGS sequence"/>
</dbReference>
<evidence type="ECO:0000313" key="2">
    <source>
        <dbReference type="EMBL" id="TDP27798.1"/>
    </source>
</evidence>
<dbReference type="Proteomes" id="UP000255113">
    <property type="component" value="Unassembled WGS sequence"/>
</dbReference>
<dbReference type="AlphaFoldDB" id="A0A379AUL9"/>
<evidence type="ECO:0000313" key="4">
    <source>
        <dbReference type="Proteomes" id="UP000294683"/>
    </source>
</evidence>
<sequence length="105" mass="11864">MRLIKSNAKLFAIQQGVTEQEAERILTSVALSQVDKAYSYLKNDTLPYRNAQAFLVNIGAGTRFTDEYGRTQTLFDERGNANFDNFATNIEYVRPNSALYNNVST</sequence>
<dbReference type="RefSeq" id="WP_103852725.1">
    <property type="nucleotide sequence ID" value="NZ_SNXJ01000009.1"/>
</dbReference>
<proteinExistence type="predicted"/>
<name>A0A379AUL9_AVIGA</name>
<organism evidence="1 3">
    <name type="scientific">Avibacterium gallinarum</name>
    <name type="common">Pasteurella gallinarum</name>
    <dbReference type="NCBI Taxonomy" id="755"/>
    <lineage>
        <taxon>Bacteria</taxon>
        <taxon>Pseudomonadati</taxon>
        <taxon>Pseudomonadota</taxon>
        <taxon>Gammaproteobacteria</taxon>
        <taxon>Pasteurellales</taxon>
        <taxon>Pasteurellaceae</taxon>
        <taxon>Avibacterium</taxon>
    </lineage>
</organism>
<keyword evidence="4" id="KW-1185">Reference proteome</keyword>
<gene>
    <name evidence="2" type="ORF">EV689_10957</name>
    <name evidence="1" type="ORF">NCTC11188_00367</name>
</gene>
<dbReference type="EMBL" id="SNXJ01000009">
    <property type="protein sequence ID" value="TDP27798.1"/>
    <property type="molecule type" value="Genomic_DNA"/>
</dbReference>
<dbReference type="EMBL" id="UGSQ01000003">
    <property type="protein sequence ID" value="SUB26036.1"/>
    <property type="molecule type" value="Genomic_DNA"/>
</dbReference>
<reference evidence="2 4" key="2">
    <citation type="submission" date="2019-03" db="EMBL/GenBank/DDBJ databases">
        <title>Genomic Encyclopedia of Type Strains, Phase IV (KMG-IV): sequencing the most valuable type-strain genomes for metagenomic binning, comparative biology and taxonomic classification.</title>
        <authorList>
            <person name="Goeker M."/>
        </authorList>
    </citation>
    <scope>NUCLEOTIDE SEQUENCE [LARGE SCALE GENOMIC DNA]</scope>
    <source>
        <strain evidence="2 4">DSM 17481</strain>
    </source>
</reference>
<evidence type="ECO:0000313" key="1">
    <source>
        <dbReference type="EMBL" id="SUB26036.1"/>
    </source>
</evidence>